<sequence>MPSHLLTALPYLRGALIVTTRIRLSNRRATDELGWTPRYPFCRAGLAAPAARTASDH</sequence>
<dbReference type="Proteomes" id="UP001612928">
    <property type="component" value="Unassembled WGS sequence"/>
</dbReference>
<protein>
    <submittedName>
        <fullName evidence="1">Uncharacterized protein</fullName>
    </submittedName>
</protein>
<reference evidence="1 2" key="1">
    <citation type="submission" date="2024-10" db="EMBL/GenBank/DDBJ databases">
        <title>The Natural Products Discovery Center: Release of the First 8490 Sequenced Strains for Exploring Actinobacteria Biosynthetic Diversity.</title>
        <authorList>
            <person name="Kalkreuter E."/>
            <person name="Kautsar S.A."/>
            <person name="Yang D."/>
            <person name="Bader C.D."/>
            <person name="Teijaro C.N."/>
            <person name="Fluegel L."/>
            <person name="Davis C.M."/>
            <person name="Simpson J.R."/>
            <person name="Lauterbach L."/>
            <person name="Steele A.D."/>
            <person name="Gui C."/>
            <person name="Meng S."/>
            <person name="Li G."/>
            <person name="Viehrig K."/>
            <person name="Ye F."/>
            <person name="Su P."/>
            <person name="Kiefer A.F."/>
            <person name="Nichols A."/>
            <person name="Cepeda A.J."/>
            <person name="Yan W."/>
            <person name="Fan B."/>
            <person name="Jiang Y."/>
            <person name="Adhikari A."/>
            <person name="Zheng C.-J."/>
            <person name="Schuster L."/>
            <person name="Cowan T.M."/>
            <person name="Smanski M.J."/>
            <person name="Chevrette M.G."/>
            <person name="De Carvalho L.P.S."/>
            <person name="Shen B."/>
        </authorList>
    </citation>
    <scope>NUCLEOTIDE SEQUENCE [LARGE SCALE GENOMIC DNA]</scope>
    <source>
        <strain evidence="1 2">NPDC049503</strain>
    </source>
</reference>
<accession>A0ABW8A2D0</accession>
<organism evidence="1 2">
    <name type="scientific">Nonomuraea indica</name>
    <dbReference type="NCBI Taxonomy" id="1581193"/>
    <lineage>
        <taxon>Bacteria</taxon>
        <taxon>Bacillati</taxon>
        <taxon>Actinomycetota</taxon>
        <taxon>Actinomycetes</taxon>
        <taxon>Streptosporangiales</taxon>
        <taxon>Streptosporangiaceae</taxon>
        <taxon>Nonomuraea</taxon>
    </lineage>
</organism>
<comment type="caution">
    <text evidence="1">The sequence shown here is derived from an EMBL/GenBank/DDBJ whole genome shotgun (WGS) entry which is preliminary data.</text>
</comment>
<keyword evidence="2" id="KW-1185">Reference proteome</keyword>
<dbReference type="RefSeq" id="WP_397020723.1">
    <property type="nucleotide sequence ID" value="NZ_JBITMB010000003.1"/>
</dbReference>
<evidence type="ECO:0000313" key="2">
    <source>
        <dbReference type="Proteomes" id="UP001612928"/>
    </source>
</evidence>
<evidence type="ECO:0000313" key="1">
    <source>
        <dbReference type="EMBL" id="MFI7440924.1"/>
    </source>
</evidence>
<proteinExistence type="predicted"/>
<dbReference type="Gene3D" id="3.40.50.720">
    <property type="entry name" value="NAD(P)-binding Rossmann-like Domain"/>
    <property type="match status" value="1"/>
</dbReference>
<gene>
    <name evidence="1" type="ORF">ACIBP5_13305</name>
</gene>
<name>A0ABW8A2D0_9ACTN</name>
<dbReference type="EMBL" id="JBITMB010000003">
    <property type="protein sequence ID" value="MFI7440924.1"/>
    <property type="molecule type" value="Genomic_DNA"/>
</dbReference>